<name>A0A7K4BZD3_9ARCH</name>
<evidence type="ECO:0000313" key="2">
    <source>
        <dbReference type="EMBL" id="NMA44555.1"/>
    </source>
</evidence>
<feature type="non-terminal residue" evidence="2">
    <location>
        <position position="96"/>
    </location>
</feature>
<evidence type="ECO:0008006" key="4">
    <source>
        <dbReference type="Google" id="ProtNLM"/>
    </source>
</evidence>
<protein>
    <recommendedName>
        <fullName evidence="4">Class III signal peptide-containing protein</fullName>
    </recommendedName>
</protein>
<organism evidence="2 3">
    <name type="scientific">Candidatus Iainarchaeum sp</name>
    <dbReference type="NCBI Taxonomy" id="3101447"/>
    <lineage>
        <taxon>Archaea</taxon>
        <taxon>Candidatus Iainarchaeota</taxon>
        <taxon>Candidatus Iainarchaeia</taxon>
        <taxon>Candidatus Iainarchaeales</taxon>
        <taxon>Candidatus Iainarchaeaceae</taxon>
        <taxon>Candidatus Iainarchaeum</taxon>
    </lineage>
</organism>
<dbReference type="Proteomes" id="UP000526302">
    <property type="component" value="Unassembled WGS sequence"/>
</dbReference>
<proteinExistence type="predicted"/>
<keyword evidence="1" id="KW-0812">Transmembrane</keyword>
<evidence type="ECO:0000313" key="3">
    <source>
        <dbReference type="Proteomes" id="UP000526302"/>
    </source>
</evidence>
<evidence type="ECO:0000256" key="1">
    <source>
        <dbReference type="SAM" id="Phobius"/>
    </source>
</evidence>
<sequence>MSFSRKNNFGFLKKSLIAQGTIESPKTRSIGQGTIEYLMIIAFVVVVALVVSVLLLTQNENAILIGKELDNYPATKSGGIIISDSVLSSTGDAVIS</sequence>
<dbReference type="AlphaFoldDB" id="A0A7K4BZD3"/>
<keyword evidence="1" id="KW-0472">Membrane</keyword>
<gene>
    <name evidence="2" type="ORF">GX950_01980</name>
</gene>
<accession>A0A7K4BZD3</accession>
<dbReference type="EMBL" id="JAAZKV010000015">
    <property type="protein sequence ID" value="NMA44555.1"/>
    <property type="molecule type" value="Genomic_DNA"/>
</dbReference>
<feature type="transmembrane region" description="Helical" evidence="1">
    <location>
        <begin position="37"/>
        <end position="57"/>
    </location>
</feature>
<reference evidence="2 3" key="1">
    <citation type="journal article" date="2020" name="Biotechnol. Biofuels">
        <title>New insights from the biogas microbiome by comprehensive genome-resolved metagenomics of nearly 1600 species originating from multiple anaerobic digesters.</title>
        <authorList>
            <person name="Campanaro S."/>
            <person name="Treu L."/>
            <person name="Rodriguez-R L.M."/>
            <person name="Kovalovszki A."/>
            <person name="Ziels R.M."/>
            <person name="Maus I."/>
            <person name="Zhu X."/>
            <person name="Kougias P.G."/>
            <person name="Basile A."/>
            <person name="Luo G."/>
            <person name="Schluter A."/>
            <person name="Konstantinidis K.T."/>
            <person name="Angelidaki I."/>
        </authorList>
    </citation>
    <scope>NUCLEOTIDE SEQUENCE [LARGE SCALE GENOMIC DNA]</scope>
    <source>
        <strain evidence="2">AS22ysBPME_79</strain>
    </source>
</reference>
<keyword evidence="1" id="KW-1133">Transmembrane helix</keyword>
<comment type="caution">
    <text evidence="2">The sequence shown here is derived from an EMBL/GenBank/DDBJ whole genome shotgun (WGS) entry which is preliminary data.</text>
</comment>